<sequence length="62" mass="6874">MERCGLVMWEEPSLSGLSSFCFSPLLPSHSNKRGLGWIMCEGLIRGSCAYLLACYRDVAMSL</sequence>
<name>A0A0A8ZTU1_ARUDO</name>
<accession>A0A0A8ZTU1</accession>
<dbReference type="EMBL" id="GBRH01259643">
    <property type="protein sequence ID" value="JAD38252.1"/>
    <property type="molecule type" value="Transcribed_RNA"/>
</dbReference>
<proteinExistence type="predicted"/>
<reference evidence="1" key="1">
    <citation type="submission" date="2014-09" db="EMBL/GenBank/DDBJ databases">
        <authorList>
            <person name="Magalhaes I.L.F."/>
            <person name="Oliveira U."/>
            <person name="Santos F.R."/>
            <person name="Vidigal T.H.D.A."/>
            <person name="Brescovit A.D."/>
            <person name="Santos A.J."/>
        </authorList>
    </citation>
    <scope>NUCLEOTIDE SEQUENCE</scope>
    <source>
        <tissue evidence="1">Shoot tissue taken approximately 20 cm above the soil surface</tissue>
    </source>
</reference>
<dbReference type="AlphaFoldDB" id="A0A0A8ZTU1"/>
<reference evidence="1" key="2">
    <citation type="journal article" date="2015" name="Data Brief">
        <title>Shoot transcriptome of the giant reed, Arundo donax.</title>
        <authorList>
            <person name="Barrero R.A."/>
            <person name="Guerrero F.D."/>
            <person name="Moolhuijzen P."/>
            <person name="Goolsby J.A."/>
            <person name="Tidwell J."/>
            <person name="Bellgard S.E."/>
            <person name="Bellgard M.I."/>
        </authorList>
    </citation>
    <scope>NUCLEOTIDE SEQUENCE</scope>
    <source>
        <tissue evidence="1">Shoot tissue taken approximately 20 cm above the soil surface</tissue>
    </source>
</reference>
<organism evidence="1">
    <name type="scientific">Arundo donax</name>
    <name type="common">Giant reed</name>
    <name type="synonym">Donax arundinaceus</name>
    <dbReference type="NCBI Taxonomy" id="35708"/>
    <lineage>
        <taxon>Eukaryota</taxon>
        <taxon>Viridiplantae</taxon>
        <taxon>Streptophyta</taxon>
        <taxon>Embryophyta</taxon>
        <taxon>Tracheophyta</taxon>
        <taxon>Spermatophyta</taxon>
        <taxon>Magnoliopsida</taxon>
        <taxon>Liliopsida</taxon>
        <taxon>Poales</taxon>
        <taxon>Poaceae</taxon>
        <taxon>PACMAD clade</taxon>
        <taxon>Arundinoideae</taxon>
        <taxon>Arundineae</taxon>
        <taxon>Arundo</taxon>
    </lineage>
</organism>
<protein>
    <submittedName>
        <fullName evidence="1">Uncharacterized protein</fullName>
    </submittedName>
</protein>
<evidence type="ECO:0000313" key="1">
    <source>
        <dbReference type="EMBL" id="JAD38252.1"/>
    </source>
</evidence>